<gene>
    <name evidence="1" type="ORF">S01H4_45952</name>
</gene>
<dbReference type="AlphaFoldDB" id="X1DDG5"/>
<dbReference type="EMBL" id="BART01025626">
    <property type="protein sequence ID" value="GAH03094.1"/>
    <property type="molecule type" value="Genomic_DNA"/>
</dbReference>
<organism evidence="1">
    <name type="scientific">marine sediment metagenome</name>
    <dbReference type="NCBI Taxonomy" id="412755"/>
    <lineage>
        <taxon>unclassified sequences</taxon>
        <taxon>metagenomes</taxon>
        <taxon>ecological metagenomes</taxon>
    </lineage>
</organism>
<comment type="caution">
    <text evidence="1">The sequence shown here is derived from an EMBL/GenBank/DDBJ whole genome shotgun (WGS) entry which is preliminary data.</text>
</comment>
<protein>
    <submittedName>
        <fullName evidence="1">Uncharacterized protein</fullName>
    </submittedName>
</protein>
<evidence type="ECO:0000313" key="1">
    <source>
        <dbReference type="EMBL" id="GAH03094.1"/>
    </source>
</evidence>
<sequence>MKNRTTYIDENLLVSPSSAMTDEKVRVFQRKLYIRAKQDQGFKAYSLKDKLCLDYVLVEAWRRVRQNYSKGTGVDKGQFFG</sequence>
<accession>X1DDG5</accession>
<name>X1DDG5_9ZZZZ</name>
<proteinExistence type="predicted"/>
<feature type="non-terminal residue" evidence="1">
    <location>
        <position position="81"/>
    </location>
</feature>
<reference evidence="1" key="1">
    <citation type="journal article" date="2014" name="Front. Microbiol.">
        <title>High frequency of phylogenetically diverse reductive dehalogenase-homologous genes in deep subseafloor sedimentary metagenomes.</title>
        <authorList>
            <person name="Kawai M."/>
            <person name="Futagami T."/>
            <person name="Toyoda A."/>
            <person name="Takaki Y."/>
            <person name="Nishi S."/>
            <person name="Hori S."/>
            <person name="Arai W."/>
            <person name="Tsubouchi T."/>
            <person name="Morono Y."/>
            <person name="Uchiyama I."/>
            <person name="Ito T."/>
            <person name="Fujiyama A."/>
            <person name="Inagaki F."/>
            <person name="Takami H."/>
        </authorList>
    </citation>
    <scope>NUCLEOTIDE SEQUENCE</scope>
    <source>
        <strain evidence="1">Expedition CK06-06</strain>
    </source>
</reference>